<dbReference type="PANTHER" id="PTHR30185:SF13">
    <property type="entry name" value="LICABCH OPERON REGULATOR-RELATED"/>
    <property type="match status" value="1"/>
</dbReference>
<evidence type="ECO:0000256" key="4">
    <source>
        <dbReference type="ARBA" id="ARBA00023159"/>
    </source>
</evidence>
<feature type="domain" description="PTS EIIB type-2" evidence="7">
    <location>
        <begin position="433"/>
        <end position="521"/>
    </location>
</feature>
<dbReference type="SUPFAM" id="SSF55804">
    <property type="entry name" value="Phoshotransferase/anion transport protein"/>
    <property type="match status" value="1"/>
</dbReference>
<dbReference type="GO" id="GO:0009401">
    <property type="term" value="P:phosphoenolpyruvate-dependent sugar phosphotransferase system"/>
    <property type="evidence" value="ECO:0007669"/>
    <property type="project" value="InterPro"/>
</dbReference>
<dbReference type="Proteomes" id="UP000002068">
    <property type="component" value="Chromosome"/>
</dbReference>
<organism evidence="9 10">
    <name type="scientific">Clostridioides difficile (strain CD196)</name>
    <name type="common">Peptoclostridium difficile</name>
    <dbReference type="NCBI Taxonomy" id="645462"/>
    <lineage>
        <taxon>Bacteria</taxon>
        <taxon>Bacillati</taxon>
        <taxon>Bacillota</taxon>
        <taxon>Clostridia</taxon>
        <taxon>Peptostreptococcales</taxon>
        <taxon>Peptostreptococcaceae</taxon>
        <taxon>Clostridioides</taxon>
    </lineage>
</organism>
<dbReference type="PROSITE" id="PS51372">
    <property type="entry name" value="PRD_2"/>
    <property type="match status" value="2"/>
</dbReference>
<evidence type="ECO:0000259" key="7">
    <source>
        <dbReference type="PROSITE" id="PS51099"/>
    </source>
</evidence>
<dbReference type="InterPro" id="IPR007737">
    <property type="entry name" value="Mga_HTH"/>
</dbReference>
<gene>
    <name evidence="9" type="ordered locus">CD196_2260</name>
</gene>
<dbReference type="PROSITE" id="PS51094">
    <property type="entry name" value="PTS_EIIA_TYPE_2"/>
    <property type="match status" value="1"/>
</dbReference>
<keyword evidence="1" id="KW-0808">Transferase</keyword>
<evidence type="ECO:0000313" key="10">
    <source>
        <dbReference type="Proteomes" id="UP000002068"/>
    </source>
</evidence>
<proteinExistence type="predicted"/>
<feature type="domain" description="PRD" evidence="8">
    <location>
        <begin position="212"/>
        <end position="316"/>
    </location>
</feature>
<protein>
    <submittedName>
        <fullName evidence="9">Transcription antiterminator</fullName>
    </submittedName>
</protein>
<dbReference type="InterPro" id="IPR036388">
    <property type="entry name" value="WH-like_DNA-bd_sf"/>
</dbReference>
<evidence type="ECO:0000259" key="6">
    <source>
        <dbReference type="PROSITE" id="PS51094"/>
    </source>
</evidence>
<dbReference type="CDD" id="cd05568">
    <property type="entry name" value="PTS_IIB_bgl_like"/>
    <property type="match status" value="1"/>
</dbReference>
<keyword evidence="5" id="KW-0804">Transcription</keyword>
<dbReference type="InterPro" id="IPR002178">
    <property type="entry name" value="PTS_EIIA_type-2_dom"/>
</dbReference>
<dbReference type="Pfam" id="PF00874">
    <property type="entry name" value="PRD"/>
    <property type="match status" value="1"/>
</dbReference>
<dbReference type="AlphaFoldDB" id="A0A0H3N8Z9"/>
<keyword evidence="2" id="KW-0677">Repeat</keyword>
<dbReference type="Pfam" id="PF05043">
    <property type="entry name" value="Mga"/>
    <property type="match status" value="1"/>
</dbReference>
<feature type="domain" description="PRD" evidence="8">
    <location>
        <begin position="318"/>
        <end position="428"/>
    </location>
</feature>
<dbReference type="InterPro" id="IPR013011">
    <property type="entry name" value="PTS_EIIB_2"/>
</dbReference>
<dbReference type="InterPro" id="IPR036095">
    <property type="entry name" value="PTS_EIIB-like_sf"/>
</dbReference>
<evidence type="ECO:0000259" key="8">
    <source>
        <dbReference type="PROSITE" id="PS51372"/>
    </source>
</evidence>
<reference evidence="9 10" key="1">
    <citation type="journal article" date="2009" name="Genome Biol.">
        <title>Comparative genome and phenotypic analysis of Clostridium difficile 027 strains provides insight into the evolution of a hypervirulent bacterium.</title>
        <authorList>
            <person name="Stabler R.A."/>
            <person name="He M."/>
            <person name="Dawson L."/>
            <person name="Martin M."/>
            <person name="Valiente E."/>
            <person name="Corton C."/>
            <person name="Lawley T.D."/>
            <person name="Sebaihia M."/>
            <person name="Quail M.A."/>
            <person name="Rose G."/>
            <person name="Gerding D.N."/>
            <person name="Gibert M."/>
            <person name="Popoff M.R."/>
            <person name="Parkhill J."/>
            <person name="Dougan G."/>
            <person name="Wren B.W."/>
        </authorList>
    </citation>
    <scope>NUCLEOTIDE SEQUENCE [LARGE SCALE GENOMIC DNA]</scope>
    <source>
        <strain evidence="9 10">CD196</strain>
    </source>
</reference>
<dbReference type="HOGENOM" id="CLU_013442_5_3_9"/>
<dbReference type="InterPro" id="IPR013196">
    <property type="entry name" value="HTH_11"/>
</dbReference>
<dbReference type="PROSITE" id="PS51099">
    <property type="entry name" value="PTS_EIIB_TYPE_2"/>
    <property type="match status" value="1"/>
</dbReference>
<dbReference type="InterPro" id="IPR036634">
    <property type="entry name" value="PRD_sf"/>
</dbReference>
<dbReference type="KEGG" id="cdc:CD196_2260"/>
<dbReference type="GO" id="GO:0006355">
    <property type="term" value="P:regulation of DNA-templated transcription"/>
    <property type="evidence" value="ECO:0007669"/>
    <property type="project" value="InterPro"/>
</dbReference>
<keyword evidence="4" id="KW-0010">Activator</keyword>
<dbReference type="Gene3D" id="1.10.10.10">
    <property type="entry name" value="Winged helix-like DNA-binding domain superfamily/Winged helix DNA-binding domain"/>
    <property type="match status" value="1"/>
</dbReference>
<name>A0A0H3N8Z9_CLODC</name>
<dbReference type="Pfam" id="PF08279">
    <property type="entry name" value="HTH_11"/>
    <property type="match status" value="1"/>
</dbReference>
<dbReference type="InterPro" id="IPR016152">
    <property type="entry name" value="PTrfase/Anion_transptr"/>
</dbReference>
<keyword evidence="3" id="KW-0805">Transcription regulation</keyword>
<dbReference type="SUPFAM" id="SSF52794">
    <property type="entry name" value="PTS system IIB component-like"/>
    <property type="match status" value="1"/>
</dbReference>
<dbReference type="SUPFAM" id="SSF63520">
    <property type="entry name" value="PTS-regulatory domain, PRD"/>
    <property type="match status" value="2"/>
</dbReference>
<feature type="domain" description="PTS EIIA type-2" evidence="6">
    <location>
        <begin position="535"/>
        <end position="677"/>
    </location>
</feature>
<evidence type="ECO:0000256" key="2">
    <source>
        <dbReference type="ARBA" id="ARBA00022737"/>
    </source>
</evidence>
<evidence type="ECO:0000256" key="3">
    <source>
        <dbReference type="ARBA" id="ARBA00023015"/>
    </source>
</evidence>
<evidence type="ECO:0000256" key="5">
    <source>
        <dbReference type="ARBA" id="ARBA00023163"/>
    </source>
</evidence>
<dbReference type="Gene3D" id="3.40.50.2300">
    <property type="match status" value="1"/>
</dbReference>
<accession>A0A0H3N8Z9</accession>
<dbReference type="Gene3D" id="1.10.1790.10">
    <property type="entry name" value="PRD domain"/>
    <property type="match status" value="2"/>
</dbReference>
<dbReference type="EMBL" id="FN538970">
    <property type="protein sequence ID" value="CBA64332.1"/>
    <property type="molecule type" value="Genomic_DNA"/>
</dbReference>
<evidence type="ECO:0000313" key="9">
    <source>
        <dbReference type="EMBL" id="CBA64332.1"/>
    </source>
</evidence>
<dbReference type="Pfam" id="PF00359">
    <property type="entry name" value="PTS_EIIA_2"/>
    <property type="match status" value="1"/>
</dbReference>
<sequence>MKFYVLIWFQICTRMKSRRRYKMSVTEKIPSIDRKIFKILIMCSKKEFVSINSIANELNVTTRSVRTYIKQLNKDLGNDIAVIKYIKGQGYKLEIKDEQILNKIIDMNRKNVFSLNSKEDRVEFILNYLIELDGFITLDSLADEMCVGRTTLVNDFQYVEKVLASYNLNLIKKQNTGMKLNGNELDIRLFILNQLYKNSRKDFSNSKYFKGIKKEEIINLEEKLLTLFKENNFYVTDEMLREVINYIVVLVYRVKEEKKVKDYDVKFDLLKSYDEYFIAREIKHIISGMFECTLNDEEIIYLTIPLVSGNAPASECALNSSRISKNIDELMENIFNQIYVDMGIFINEDELRVGLGYHLSFTLNRLLFNIKLKNVLLEEIKQNYILPFKLAQIAGKVIEKKYNLEVSEDEIGYIAIHFSGYLERNSSRFYSIKKIAIICSTGLGTAKLLKIRVEKLIGNNPKIDTLSSFNLRNINLDEYDIVFTTIDLDTSNINTIVLKINTIFDENKLREQLKTVLCLREGNIDTTNSTNLLINNLLDEDKFMILNEKTILASLEKMMDHLMDLGCIDDKFRKNIVNREEKSPTVFDKGLLFPHSVNEKSDKFLMAVGILEEPIEYANRSIKIILMTMFPCENKIDSDLLVKIYEEVLKIGQDVKLTNKISKCRTFLEFKKVLLKNLI</sequence>
<evidence type="ECO:0000256" key="1">
    <source>
        <dbReference type="ARBA" id="ARBA00022679"/>
    </source>
</evidence>
<dbReference type="PANTHER" id="PTHR30185">
    <property type="entry name" value="CRYPTIC BETA-GLUCOSIDE BGL OPERON ANTITERMINATOR"/>
    <property type="match status" value="1"/>
</dbReference>
<dbReference type="GO" id="GO:0008982">
    <property type="term" value="F:protein-N(PI)-phosphohistidine-sugar phosphotransferase activity"/>
    <property type="evidence" value="ECO:0007669"/>
    <property type="project" value="InterPro"/>
</dbReference>
<dbReference type="Gene3D" id="3.40.930.10">
    <property type="entry name" value="Mannitol-specific EII, Chain A"/>
    <property type="match status" value="1"/>
</dbReference>
<dbReference type="InterPro" id="IPR050661">
    <property type="entry name" value="BglG_antiterminators"/>
</dbReference>
<dbReference type="InterPro" id="IPR011608">
    <property type="entry name" value="PRD"/>
</dbReference>